<dbReference type="InterPro" id="IPR001296">
    <property type="entry name" value="Glyco_trans_1"/>
</dbReference>
<evidence type="ECO:0000313" key="6">
    <source>
        <dbReference type="Proteomes" id="UP000474077"/>
    </source>
</evidence>
<keyword evidence="4" id="KW-0808">Transferase</keyword>
<evidence type="ECO:0000259" key="2">
    <source>
        <dbReference type="Pfam" id="PF13439"/>
    </source>
</evidence>
<feature type="domain" description="Glycosyl transferase family 1" evidence="1">
    <location>
        <begin position="202"/>
        <end position="350"/>
    </location>
</feature>
<dbReference type="CDD" id="cd03811">
    <property type="entry name" value="GT4_GT28_WabH-like"/>
    <property type="match status" value="1"/>
</dbReference>
<dbReference type="GO" id="GO:0016757">
    <property type="term" value="F:glycosyltransferase activity"/>
    <property type="evidence" value="ECO:0007669"/>
    <property type="project" value="InterPro"/>
</dbReference>
<dbReference type="PANTHER" id="PTHR45947">
    <property type="entry name" value="SULFOQUINOVOSYL TRANSFERASE SQD2"/>
    <property type="match status" value="1"/>
</dbReference>
<sequence length="376" mass="42912">MRILFIANYSQLYGANRSMLTIIEYLHNNEYDVKLILPSKGDICQELDMIGIDYKVIPMFTQLYYLKRNIKYLALPILDIWTFFKLPFLIKEAKKFSPDIIYSNTSAEMTGIEVAKKLGVKHISHIREFMDLDHGAQFIMGKKGKKRFINQSDGVIYVSYSVANHVNLGEPLGKSQRVIYNGLKDANVEFEDKEICNSLNLGVVGIFDKAKGQDLAINAMPKILKIFPNAKLNIWGDKEGGFKRVIHKLVKSLNLDNSVVFHGFEKNSNQIYKDMDILLMCSRCEGFGRVTVEAMQRGIPVIGLNTGGTSELVKDGFNGYLFNSIQEIPSKLSLLLESKEHYNHIRRNAYTESRSMYSVTQYCKSVEDFICQIYSL</sequence>
<dbReference type="SUPFAM" id="SSF53756">
    <property type="entry name" value="UDP-Glycosyltransferase/glycogen phosphorylase"/>
    <property type="match status" value="1"/>
</dbReference>
<dbReference type="Proteomes" id="UP000327007">
    <property type="component" value="Unassembled WGS sequence"/>
</dbReference>
<dbReference type="Pfam" id="PF13439">
    <property type="entry name" value="Glyco_transf_4"/>
    <property type="match status" value="1"/>
</dbReference>
<dbReference type="Gene3D" id="3.40.50.2000">
    <property type="entry name" value="Glycogen Phosphorylase B"/>
    <property type="match status" value="2"/>
</dbReference>
<dbReference type="InterPro" id="IPR028098">
    <property type="entry name" value="Glyco_trans_4-like_N"/>
</dbReference>
<dbReference type="Proteomes" id="UP000474077">
    <property type="component" value="Unassembled WGS sequence"/>
</dbReference>
<gene>
    <name evidence="3" type="ORF">F6S82_11620</name>
    <name evidence="4" type="ORF">GA560_12150</name>
</gene>
<evidence type="ECO:0000313" key="5">
    <source>
        <dbReference type="Proteomes" id="UP000327007"/>
    </source>
</evidence>
<evidence type="ECO:0000259" key="1">
    <source>
        <dbReference type="Pfam" id="PF00534"/>
    </source>
</evidence>
<reference evidence="3" key="4">
    <citation type="submission" date="2019-09" db="EMBL/GenBank/DDBJ databases">
        <authorList>
            <person name="Ross B.D."/>
            <person name="Verster A.J."/>
            <person name="Radey M.C."/>
            <person name="Schmidtke D.T."/>
            <person name="Pope C.E."/>
            <person name="Hoffman L.R."/>
            <person name="Hajjar A.M."/>
            <person name="Peterson S.B."/>
            <person name="Borenstein E."/>
            <person name="Mougous J.D."/>
        </authorList>
    </citation>
    <scope>NUCLEOTIDE SEQUENCE</scope>
    <source>
        <strain evidence="3">H204</strain>
    </source>
</reference>
<proteinExistence type="predicted"/>
<dbReference type="AlphaFoldDB" id="A0A412J3T8"/>
<organism evidence="4 6">
    <name type="scientific">Bacteroides xylanisolvens</name>
    <dbReference type="NCBI Taxonomy" id="371601"/>
    <lineage>
        <taxon>Bacteria</taxon>
        <taxon>Pseudomonadati</taxon>
        <taxon>Bacteroidota</taxon>
        <taxon>Bacteroidia</taxon>
        <taxon>Bacteroidales</taxon>
        <taxon>Bacteroidaceae</taxon>
        <taxon>Bacteroides</taxon>
    </lineage>
</organism>
<reference evidence="3" key="2">
    <citation type="journal article" date="2019" name="bioRxiv">
        <title>Acquired interbacterial defense systems protect against interspecies antagonism in the human gut microbiome.</title>
        <authorList>
            <person name="Ross B.D."/>
            <person name="Verster A.J."/>
            <person name="Radey M.C."/>
            <person name="Schmidtke D.T."/>
            <person name="Pope C.E."/>
            <person name="Hoffman L.R."/>
            <person name="Hajjar A.M."/>
            <person name="Peterson S.B."/>
            <person name="Borenstein E."/>
            <person name="Mougous J.D."/>
        </authorList>
    </citation>
    <scope>NUCLEOTIDE SEQUENCE</scope>
    <source>
        <strain evidence="3">H204</strain>
    </source>
</reference>
<dbReference type="RefSeq" id="WP_008022524.1">
    <property type="nucleotide sequence ID" value="NZ_CP041230.1"/>
</dbReference>
<dbReference type="InterPro" id="IPR050194">
    <property type="entry name" value="Glycosyltransferase_grp1"/>
</dbReference>
<name>A0A412J3T8_9BACE</name>
<reference evidence="5" key="1">
    <citation type="journal article" date="2018" name="J. Anim. Genet.">
        <title>Acquired interbacterial defense systems protect against interspecies antagonism in the human gut microbiome.</title>
        <authorList>
            <person name="Ross B.D."/>
            <person name="Verster A.J."/>
            <person name="Radey M.C."/>
            <person name="Schmidtke D.T."/>
            <person name="Pope C.E."/>
            <person name="Hoffman L.R."/>
            <person name="Hajjar A."/>
            <person name="Peterson S.B."/>
            <person name="Borenstein E."/>
            <person name="Mougous J."/>
        </authorList>
    </citation>
    <scope>NUCLEOTIDE SEQUENCE [LARGE SCALE GENOMIC DNA]</scope>
    <source>
        <strain evidence="5">H204</strain>
    </source>
</reference>
<comment type="caution">
    <text evidence="4">The sequence shown here is derived from an EMBL/GenBank/DDBJ whole genome shotgun (WGS) entry which is preliminary data.</text>
</comment>
<dbReference type="PANTHER" id="PTHR45947:SF3">
    <property type="entry name" value="SULFOQUINOVOSYL TRANSFERASE SQD2"/>
    <property type="match status" value="1"/>
</dbReference>
<reference evidence="4 6" key="3">
    <citation type="journal article" date="2019" name="Nat. Med.">
        <title>A library of human gut bacterial isolates paired with longitudinal multiomics data enables mechanistic microbiome research.</title>
        <authorList>
            <person name="Poyet M."/>
            <person name="Groussin M."/>
            <person name="Gibbons S.M."/>
            <person name="Avila-Pacheco J."/>
            <person name="Jiang X."/>
            <person name="Kearney S.M."/>
            <person name="Perrotta A.R."/>
            <person name="Berdy B."/>
            <person name="Zhao S."/>
            <person name="Lieberman T.D."/>
            <person name="Swanson P.K."/>
            <person name="Smith M."/>
            <person name="Roesemann S."/>
            <person name="Alexander J.E."/>
            <person name="Rich S.A."/>
            <person name="Livny J."/>
            <person name="Vlamakis H."/>
            <person name="Clish C."/>
            <person name="Bullock K."/>
            <person name="Deik A."/>
            <person name="Scott J."/>
            <person name="Pierce K.A."/>
            <person name="Xavier R.J."/>
            <person name="Alm E.J."/>
        </authorList>
    </citation>
    <scope>NUCLEOTIDE SEQUENCE [LARGE SCALE GENOMIC DNA]</scope>
    <source>
        <strain evidence="4 6">BIOML-A73</strain>
    </source>
</reference>
<protein>
    <submittedName>
        <fullName evidence="4">Glycosyltransferase</fullName>
    </submittedName>
</protein>
<dbReference type="EMBL" id="WDER01000029">
    <property type="protein sequence ID" value="KAB6082421.1"/>
    <property type="molecule type" value="Genomic_DNA"/>
</dbReference>
<evidence type="ECO:0000313" key="3">
    <source>
        <dbReference type="EMBL" id="KAA9046467.1"/>
    </source>
</evidence>
<feature type="domain" description="Glycosyltransferase subfamily 4-like N-terminal" evidence="2">
    <location>
        <begin position="14"/>
        <end position="183"/>
    </location>
</feature>
<dbReference type="EMBL" id="VYQC01000006">
    <property type="protein sequence ID" value="KAA9046467.1"/>
    <property type="molecule type" value="Genomic_DNA"/>
</dbReference>
<dbReference type="Pfam" id="PF00534">
    <property type="entry name" value="Glycos_transf_1"/>
    <property type="match status" value="1"/>
</dbReference>
<accession>A0A412J3T8</accession>
<evidence type="ECO:0000313" key="4">
    <source>
        <dbReference type="EMBL" id="KAB6082421.1"/>
    </source>
</evidence>